<protein>
    <submittedName>
        <fullName evidence="2">Uncharacterized protein</fullName>
    </submittedName>
</protein>
<dbReference type="EMBL" id="LSMT01000006">
    <property type="protein sequence ID" value="PFX34165.1"/>
    <property type="molecule type" value="Genomic_DNA"/>
</dbReference>
<sequence>MQIYVYLLCFIVQFFFNVDAVQASGKTCYRKENIKLIAFRRGSQKGVLEPIKVDFGECEKENTTNNVCLPYELTEHRNYAMAPAIIEKEIIQSCQSASNACQRLPRLVKYYNGTKFEVTIDVGMCSGQCHGNTICQSFDKKTKGISTANGDRCLNIIVDCACVEPSCYRMSHYEGFPEQYTDSHGNTTLRTKIIDVGKCIGSSRCLKKVPTGNQRITPKGAWNNVMGESGPRCFTERSMAHSFITAGGKNFSVRAVETCACLS</sequence>
<comment type="caution">
    <text evidence="2">The sequence shown here is derived from an EMBL/GenBank/DDBJ whole genome shotgun (WGS) entry which is preliminary data.</text>
</comment>
<evidence type="ECO:0000313" key="3">
    <source>
        <dbReference type="Proteomes" id="UP000225706"/>
    </source>
</evidence>
<dbReference type="PANTHER" id="PTHR39313:SF1">
    <property type="entry name" value="IM:7138239"/>
    <property type="match status" value="1"/>
</dbReference>
<dbReference type="STRING" id="50429.A0A2B4T0J8"/>
<keyword evidence="3" id="KW-1185">Reference proteome</keyword>
<accession>A0A2B4T0J8</accession>
<name>A0A2B4T0J8_STYPI</name>
<feature type="signal peptide" evidence="1">
    <location>
        <begin position="1"/>
        <end position="23"/>
    </location>
</feature>
<dbReference type="OrthoDB" id="636685at2759"/>
<evidence type="ECO:0000313" key="2">
    <source>
        <dbReference type="EMBL" id="PFX34165.1"/>
    </source>
</evidence>
<dbReference type="Proteomes" id="UP000225706">
    <property type="component" value="Unassembled WGS sequence"/>
</dbReference>
<evidence type="ECO:0000256" key="1">
    <source>
        <dbReference type="SAM" id="SignalP"/>
    </source>
</evidence>
<dbReference type="AlphaFoldDB" id="A0A2B4T0J8"/>
<proteinExistence type="predicted"/>
<feature type="chain" id="PRO_5012473798" evidence="1">
    <location>
        <begin position="24"/>
        <end position="263"/>
    </location>
</feature>
<organism evidence="2 3">
    <name type="scientific">Stylophora pistillata</name>
    <name type="common">Smooth cauliflower coral</name>
    <dbReference type="NCBI Taxonomy" id="50429"/>
    <lineage>
        <taxon>Eukaryota</taxon>
        <taxon>Metazoa</taxon>
        <taxon>Cnidaria</taxon>
        <taxon>Anthozoa</taxon>
        <taxon>Hexacorallia</taxon>
        <taxon>Scleractinia</taxon>
        <taxon>Astrocoeniina</taxon>
        <taxon>Pocilloporidae</taxon>
        <taxon>Stylophora</taxon>
    </lineage>
</organism>
<keyword evidence="1" id="KW-0732">Signal</keyword>
<dbReference type="PANTHER" id="PTHR39313">
    <property type="entry name" value="IM:7138239"/>
    <property type="match status" value="1"/>
</dbReference>
<reference evidence="3" key="1">
    <citation type="journal article" date="2017" name="bioRxiv">
        <title>Comparative analysis of the genomes of Stylophora pistillata and Acropora digitifera provides evidence for extensive differences between species of corals.</title>
        <authorList>
            <person name="Voolstra C.R."/>
            <person name="Li Y."/>
            <person name="Liew Y.J."/>
            <person name="Baumgarten S."/>
            <person name="Zoccola D."/>
            <person name="Flot J.-F."/>
            <person name="Tambutte S."/>
            <person name="Allemand D."/>
            <person name="Aranda M."/>
        </authorList>
    </citation>
    <scope>NUCLEOTIDE SEQUENCE [LARGE SCALE GENOMIC DNA]</scope>
</reference>
<gene>
    <name evidence="2" type="ORF">AWC38_SpisGene963</name>
</gene>